<keyword evidence="5 9" id="KW-0732">Signal</keyword>
<dbReference type="SUPFAM" id="SSF54117">
    <property type="entry name" value="Interleukin 8-like chemokines"/>
    <property type="match status" value="1"/>
</dbReference>
<dbReference type="Proteomes" id="UP000472263">
    <property type="component" value="Chromosome 6"/>
</dbReference>
<dbReference type="InParanoid" id="A0A667Z166"/>
<comment type="function">
    <text evidence="7">Monokine with inflammatory and chemokinetic properties. Binds to CCR1, CCR4 and CCR5. One of the major HIV-suppressive factors produced by CD8+ T-cells. Recombinant MIP-1-alpha induces a dose-dependent inhibition of different strains of HIV-1, HIV-2, and simian immunodeficiency virus (SIV).</text>
</comment>
<keyword evidence="9" id="KW-0145">Chemotaxis</keyword>
<dbReference type="OrthoDB" id="9447832at2759"/>
<evidence type="ECO:0000256" key="9">
    <source>
        <dbReference type="RuleBase" id="RU361150"/>
    </source>
</evidence>
<dbReference type="InterPro" id="IPR039809">
    <property type="entry name" value="Chemokine_b/g/d"/>
</dbReference>
<dbReference type="PROSITE" id="PS00472">
    <property type="entry name" value="SMALL_CYTOKINES_CC"/>
    <property type="match status" value="1"/>
</dbReference>
<evidence type="ECO:0000313" key="12">
    <source>
        <dbReference type="Proteomes" id="UP000472263"/>
    </source>
</evidence>
<evidence type="ECO:0000259" key="10">
    <source>
        <dbReference type="SMART" id="SM00199"/>
    </source>
</evidence>
<comment type="similarity">
    <text evidence="2 9">Belongs to the intercrine beta (chemokine CC) family.</text>
</comment>
<dbReference type="AlphaFoldDB" id="A0A667Z166"/>
<dbReference type="SMART" id="SM00199">
    <property type="entry name" value="SCY"/>
    <property type="match status" value="1"/>
</dbReference>
<dbReference type="Ensembl" id="ENSMMDT00005037489.1">
    <property type="protein sequence ID" value="ENSMMDP00005036700.1"/>
    <property type="gene ID" value="ENSMMDG00005017169.1"/>
</dbReference>
<evidence type="ECO:0000256" key="7">
    <source>
        <dbReference type="ARBA" id="ARBA00044740"/>
    </source>
</evidence>
<reference evidence="11" key="1">
    <citation type="submission" date="2019-06" db="EMBL/GenBank/DDBJ databases">
        <authorList>
            <consortium name="Wellcome Sanger Institute Data Sharing"/>
        </authorList>
    </citation>
    <scope>NUCLEOTIDE SEQUENCE [LARGE SCALE GENOMIC DNA]</scope>
</reference>
<dbReference type="FunCoup" id="A0A667Z166">
    <property type="interactions" value="1051"/>
</dbReference>
<proteinExistence type="inferred from homology"/>
<evidence type="ECO:0000256" key="3">
    <source>
        <dbReference type="ARBA" id="ARBA00022514"/>
    </source>
</evidence>
<dbReference type="PANTHER" id="PTHR12015">
    <property type="entry name" value="SMALL INDUCIBLE CYTOKINE A"/>
    <property type="match status" value="1"/>
</dbReference>
<evidence type="ECO:0000256" key="2">
    <source>
        <dbReference type="ARBA" id="ARBA00010868"/>
    </source>
</evidence>
<dbReference type="GO" id="GO:0008009">
    <property type="term" value="F:chemokine activity"/>
    <property type="evidence" value="ECO:0007669"/>
    <property type="project" value="InterPro"/>
</dbReference>
<dbReference type="PANTHER" id="PTHR12015:SF183">
    <property type="entry name" value="C-C MOTIF CHEMOKINE 3"/>
    <property type="match status" value="1"/>
</dbReference>
<reference evidence="11" key="2">
    <citation type="submission" date="2025-08" db="UniProtKB">
        <authorList>
            <consortium name="Ensembl"/>
        </authorList>
    </citation>
    <scope>IDENTIFICATION</scope>
</reference>
<evidence type="ECO:0000256" key="1">
    <source>
        <dbReference type="ARBA" id="ARBA00004613"/>
    </source>
</evidence>
<gene>
    <name evidence="11" type="primary">ccl17</name>
</gene>
<keyword evidence="6" id="KW-1015">Disulfide bond</keyword>
<dbReference type="GeneTree" id="ENSGT01100000263482"/>
<organism evidence="11 12">
    <name type="scientific">Myripristis murdjan</name>
    <name type="common">pinecone soldierfish</name>
    <dbReference type="NCBI Taxonomy" id="586833"/>
    <lineage>
        <taxon>Eukaryota</taxon>
        <taxon>Metazoa</taxon>
        <taxon>Chordata</taxon>
        <taxon>Craniata</taxon>
        <taxon>Vertebrata</taxon>
        <taxon>Euteleostomi</taxon>
        <taxon>Actinopterygii</taxon>
        <taxon>Neopterygii</taxon>
        <taxon>Teleostei</taxon>
        <taxon>Neoteleostei</taxon>
        <taxon>Acanthomorphata</taxon>
        <taxon>Holocentriformes</taxon>
        <taxon>Holocentridae</taxon>
        <taxon>Myripristis</taxon>
    </lineage>
</organism>
<evidence type="ECO:0000256" key="5">
    <source>
        <dbReference type="ARBA" id="ARBA00022729"/>
    </source>
</evidence>
<dbReference type="GeneID" id="115360819"/>
<dbReference type="Pfam" id="PF00048">
    <property type="entry name" value="IL8"/>
    <property type="match status" value="1"/>
</dbReference>
<evidence type="ECO:0000313" key="11">
    <source>
        <dbReference type="Ensembl" id="ENSMMDP00005036700.1"/>
    </source>
</evidence>
<protein>
    <recommendedName>
        <fullName evidence="9">C-C motif chemokine</fullName>
    </recommendedName>
</protein>
<keyword evidence="12" id="KW-1185">Reference proteome</keyword>
<accession>A0A667Z166</accession>
<evidence type="ECO:0000256" key="6">
    <source>
        <dbReference type="ARBA" id="ARBA00023157"/>
    </source>
</evidence>
<feature type="domain" description="Chemokine interleukin-8-like" evidence="10">
    <location>
        <begin position="29"/>
        <end position="87"/>
    </location>
</feature>
<dbReference type="FunFam" id="2.40.50.40:FF:000002">
    <property type="entry name" value="C-C motif chemokine"/>
    <property type="match status" value="1"/>
</dbReference>
<name>A0A667Z166_9TELE</name>
<dbReference type="InterPro" id="IPR000827">
    <property type="entry name" value="Chemokine_CC_CS"/>
</dbReference>
<comment type="subunit">
    <text evidence="8">Self-associates. Also heterodimer of MIP-1-alpha(4-69) and MIP-1-beta(3-69). Interacts with CCR1.</text>
</comment>
<sequence length="99" mass="10907">MAAPRLALSVLVLLVAAVALSEGMRGTGPKRCCFRFNEQPLPKERVVSYVKTSQQCSKPAVILMMATGRKMCVRPSNDWVKEIIQYLDNKAQPGQQSGL</sequence>
<dbReference type="GO" id="GO:0006955">
    <property type="term" value="P:immune response"/>
    <property type="evidence" value="ECO:0007669"/>
    <property type="project" value="InterPro"/>
</dbReference>
<evidence type="ECO:0000256" key="8">
    <source>
        <dbReference type="ARBA" id="ARBA00046726"/>
    </source>
</evidence>
<comment type="subcellular location">
    <subcellularLocation>
        <location evidence="1 9">Secreted</location>
    </subcellularLocation>
</comment>
<dbReference type="GO" id="GO:0005615">
    <property type="term" value="C:extracellular space"/>
    <property type="evidence" value="ECO:0007669"/>
    <property type="project" value="UniProtKB-KW"/>
</dbReference>
<keyword evidence="4 9" id="KW-0964">Secreted</keyword>
<dbReference type="InterPro" id="IPR036048">
    <property type="entry name" value="Interleukin_8-like_sf"/>
</dbReference>
<keyword evidence="3 9" id="KW-0202">Cytokine</keyword>
<dbReference type="InterPro" id="IPR001811">
    <property type="entry name" value="Chemokine_IL8-like_dom"/>
</dbReference>
<evidence type="ECO:0000256" key="4">
    <source>
        <dbReference type="ARBA" id="ARBA00022525"/>
    </source>
</evidence>
<dbReference type="RefSeq" id="XP_029909827.1">
    <property type="nucleotide sequence ID" value="XM_030053967.1"/>
</dbReference>
<dbReference type="CDD" id="cd00272">
    <property type="entry name" value="Chemokine_CC"/>
    <property type="match status" value="1"/>
</dbReference>
<feature type="signal peptide" evidence="9">
    <location>
        <begin position="1"/>
        <end position="23"/>
    </location>
</feature>
<feature type="chain" id="PRO_5025709206" description="C-C motif chemokine" evidence="9">
    <location>
        <begin position="24"/>
        <end position="99"/>
    </location>
</feature>
<reference evidence="11" key="3">
    <citation type="submission" date="2025-09" db="UniProtKB">
        <authorList>
            <consortium name="Ensembl"/>
        </authorList>
    </citation>
    <scope>IDENTIFICATION</scope>
</reference>
<dbReference type="Gene3D" id="2.40.50.40">
    <property type="match status" value="1"/>
</dbReference>